<gene>
    <name evidence="1" type="ORF">CLV72_105396</name>
</gene>
<dbReference type="Gene3D" id="1.10.10.1150">
    <property type="entry name" value="Coenzyme PQQ synthesis protein D (PqqD)"/>
    <property type="match status" value="1"/>
</dbReference>
<proteinExistence type="predicted"/>
<name>A0A2T0Q2M2_9ACTN</name>
<dbReference type="AlphaFoldDB" id="A0A2T0Q2M2"/>
<dbReference type="RefSeq" id="WP_106248020.1">
    <property type="nucleotide sequence ID" value="NZ_PVZC01000005.1"/>
</dbReference>
<dbReference type="OrthoDB" id="5195143at2"/>
<evidence type="ECO:0000313" key="2">
    <source>
        <dbReference type="Proteomes" id="UP000237846"/>
    </source>
</evidence>
<comment type="caution">
    <text evidence="1">The sequence shown here is derived from an EMBL/GenBank/DDBJ whole genome shotgun (WGS) entry which is preliminary data.</text>
</comment>
<evidence type="ECO:0000313" key="1">
    <source>
        <dbReference type="EMBL" id="PRX98043.1"/>
    </source>
</evidence>
<organism evidence="1 2">
    <name type="scientific">Allonocardiopsis opalescens</name>
    <dbReference type="NCBI Taxonomy" id="1144618"/>
    <lineage>
        <taxon>Bacteria</taxon>
        <taxon>Bacillati</taxon>
        <taxon>Actinomycetota</taxon>
        <taxon>Actinomycetes</taxon>
        <taxon>Streptosporangiales</taxon>
        <taxon>Allonocardiopsis</taxon>
    </lineage>
</organism>
<dbReference type="Pfam" id="PF05402">
    <property type="entry name" value="PqqD"/>
    <property type="match status" value="1"/>
</dbReference>
<protein>
    <submittedName>
        <fullName evidence="1">Coenzyme PQQ synthesis protein D (PqqD)</fullName>
    </submittedName>
</protein>
<sequence>MLLAPDVTLTVTERGMVLLDERSGRYWTLNATGATVVRMLLDGETVDDALAALRDRHPSAADRIAADVERFLASLRDAKVVRS</sequence>
<reference evidence="1 2" key="1">
    <citation type="submission" date="2018-03" db="EMBL/GenBank/DDBJ databases">
        <title>Genomic Encyclopedia of Archaeal and Bacterial Type Strains, Phase II (KMG-II): from individual species to whole genera.</title>
        <authorList>
            <person name="Goeker M."/>
        </authorList>
    </citation>
    <scope>NUCLEOTIDE SEQUENCE [LARGE SCALE GENOMIC DNA]</scope>
    <source>
        <strain evidence="1 2">DSM 45601</strain>
    </source>
</reference>
<dbReference type="InterPro" id="IPR041881">
    <property type="entry name" value="PqqD_sf"/>
</dbReference>
<dbReference type="Proteomes" id="UP000237846">
    <property type="component" value="Unassembled WGS sequence"/>
</dbReference>
<dbReference type="NCBIfam" id="NF033530">
    <property type="entry name" value="lasso_PqqD_Strm"/>
    <property type="match status" value="1"/>
</dbReference>
<keyword evidence="2" id="KW-1185">Reference proteome</keyword>
<accession>A0A2T0Q2M2</accession>
<dbReference type="EMBL" id="PVZC01000005">
    <property type="protein sequence ID" value="PRX98043.1"/>
    <property type="molecule type" value="Genomic_DNA"/>
</dbReference>
<dbReference type="InterPro" id="IPR008792">
    <property type="entry name" value="PQQD"/>
</dbReference>